<proteinExistence type="predicted"/>
<reference evidence="2" key="1">
    <citation type="submission" date="2022-11" db="UniProtKB">
        <authorList>
            <consortium name="WormBaseParasite"/>
        </authorList>
    </citation>
    <scope>IDENTIFICATION</scope>
</reference>
<name>A0A915HHC2_ROMCU</name>
<evidence type="ECO:0000313" key="1">
    <source>
        <dbReference type="Proteomes" id="UP000887565"/>
    </source>
</evidence>
<keyword evidence="1" id="KW-1185">Reference proteome</keyword>
<protein>
    <submittedName>
        <fullName evidence="2">Uncharacterized protein</fullName>
    </submittedName>
</protein>
<dbReference type="Proteomes" id="UP000887565">
    <property type="component" value="Unplaced"/>
</dbReference>
<sequence length="76" mass="8294">MGTADDCVIFVGGGSSIWSKLKVRRAAVAALGELDRDRRDNLGFIDLSFKILPFCDGKSTCGSSIHVISPKMRDKY</sequence>
<dbReference type="WBParaSite" id="nRc.2.0.1.t00716-RA">
    <property type="protein sequence ID" value="nRc.2.0.1.t00716-RA"/>
    <property type="gene ID" value="nRc.2.0.1.g00716"/>
</dbReference>
<organism evidence="1 2">
    <name type="scientific">Romanomermis culicivorax</name>
    <name type="common">Nematode worm</name>
    <dbReference type="NCBI Taxonomy" id="13658"/>
    <lineage>
        <taxon>Eukaryota</taxon>
        <taxon>Metazoa</taxon>
        <taxon>Ecdysozoa</taxon>
        <taxon>Nematoda</taxon>
        <taxon>Enoplea</taxon>
        <taxon>Dorylaimia</taxon>
        <taxon>Mermithida</taxon>
        <taxon>Mermithoidea</taxon>
        <taxon>Mermithidae</taxon>
        <taxon>Romanomermis</taxon>
    </lineage>
</organism>
<dbReference type="AlphaFoldDB" id="A0A915HHC2"/>
<accession>A0A915HHC2</accession>
<evidence type="ECO:0000313" key="2">
    <source>
        <dbReference type="WBParaSite" id="nRc.2.0.1.t00716-RA"/>
    </source>
</evidence>